<proteinExistence type="predicted"/>
<dbReference type="Pfam" id="PF13976">
    <property type="entry name" value="gag_pre-integrs"/>
    <property type="match status" value="1"/>
</dbReference>
<protein>
    <submittedName>
        <fullName evidence="4">Uncharacterized protein</fullName>
    </submittedName>
</protein>
<evidence type="ECO:0000259" key="3">
    <source>
        <dbReference type="Pfam" id="PF22936"/>
    </source>
</evidence>
<dbReference type="AlphaFoldDB" id="A0A0A8XWH6"/>
<dbReference type="InterPro" id="IPR039537">
    <property type="entry name" value="Retrotran_Ty1/copia-like"/>
</dbReference>
<organism evidence="4">
    <name type="scientific">Arundo donax</name>
    <name type="common">Giant reed</name>
    <name type="synonym">Donax arundinaceus</name>
    <dbReference type="NCBI Taxonomy" id="35708"/>
    <lineage>
        <taxon>Eukaryota</taxon>
        <taxon>Viridiplantae</taxon>
        <taxon>Streptophyta</taxon>
        <taxon>Embryophyta</taxon>
        <taxon>Tracheophyta</taxon>
        <taxon>Spermatophyta</taxon>
        <taxon>Magnoliopsida</taxon>
        <taxon>Liliopsida</taxon>
        <taxon>Poales</taxon>
        <taxon>Poaceae</taxon>
        <taxon>PACMAD clade</taxon>
        <taxon>Arundinoideae</taxon>
        <taxon>Arundineae</taxon>
        <taxon>Arundo</taxon>
    </lineage>
</organism>
<keyword evidence="1" id="KW-0645">Protease</keyword>
<dbReference type="InterPro" id="IPR036397">
    <property type="entry name" value="RNaseH_sf"/>
</dbReference>
<dbReference type="EMBL" id="GBRH01281843">
    <property type="protein sequence ID" value="JAD16052.1"/>
    <property type="molecule type" value="Transcribed_RNA"/>
</dbReference>
<dbReference type="PANTHER" id="PTHR42648">
    <property type="entry name" value="TRANSPOSASE, PUTATIVE-RELATED"/>
    <property type="match status" value="1"/>
</dbReference>
<accession>A0A0A8XWH6</accession>
<dbReference type="GO" id="GO:0003676">
    <property type="term" value="F:nucleic acid binding"/>
    <property type="evidence" value="ECO:0007669"/>
    <property type="project" value="InterPro"/>
</dbReference>
<dbReference type="InterPro" id="IPR054722">
    <property type="entry name" value="PolX-like_BBD"/>
</dbReference>
<dbReference type="Pfam" id="PF22936">
    <property type="entry name" value="Pol_BBD"/>
    <property type="match status" value="1"/>
</dbReference>
<reference evidence="4" key="1">
    <citation type="submission" date="2014-09" db="EMBL/GenBank/DDBJ databases">
        <authorList>
            <person name="Magalhaes I.L.F."/>
            <person name="Oliveira U."/>
            <person name="Santos F.R."/>
            <person name="Vidigal T.H.D.A."/>
            <person name="Brescovit A.D."/>
            <person name="Santos A.J."/>
        </authorList>
    </citation>
    <scope>NUCLEOTIDE SEQUENCE</scope>
    <source>
        <tissue evidence="4">Shoot tissue taken approximately 20 cm above the soil surface</tissue>
    </source>
</reference>
<dbReference type="InterPro" id="IPR025724">
    <property type="entry name" value="GAG-pre-integrase_dom"/>
</dbReference>
<name>A0A0A8XWH6_ARUDO</name>
<reference evidence="4" key="2">
    <citation type="journal article" date="2015" name="Data Brief">
        <title>Shoot transcriptome of the giant reed, Arundo donax.</title>
        <authorList>
            <person name="Barrero R.A."/>
            <person name="Guerrero F.D."/>
            <person name="Moolhuijzen P."/>
            <person name="Goolsby J.A."/>
            <person name="Tidwell J."/>
            <person name="Bellgard S.E."/>
            <person name="Bellgard M.I."/>
        </authorList>
    </citation>
    <scope>NUCLEOTIDE SEQUENCE</scope>
    <source>
        <tissue evidence="4">Shoot tissue taken approximately 20 cm above the soil surface</tissue>
    </source>
</reference>
<dbReference type="GO" id="GO:0008233">
    <property type="term" value="F:peptidase activity"/>
    <property type="evidence" value="ECO:0007669"/>
    <property type="project" value="UniProtKB-KW"/>
</dbReference>
<evidence type="ECO:0000313" key="4">
    <source>
        <dbReference type="EMBL" id="JAD16052.1"/>
    </source>
</evidence>
<keyword evidence="1" id="KW-0378">Hydrolase</keyword>
<feature type="domain" description="Retrovirus-related Pol polyprotein from transposon TNT 1-94-like beta-barrel" evidence="3">
    <location>
        <begin position="11"/>
        <end position="88"/>
    </location>
</feature>
<dbReference type="PANTHER" id="PTHR42648:SF26">
    <property type="entry name" value="INTEGRASE CATALYTIC DOMAIN-CONTAINING PROTEIN"/>
    <property type="match status" value="1"/>
</dbReference>
<dbReference type="Gene3D" id="3.30.420.10">
    <property type="entry name" value="Ribonuclease H-like superfamily/Ribonuclease H"/>
    <property type="match status" value="1"/>
</dbReference>
<dbReference type="InterPro" id="IPR012337">
    <property type="entry name" value="RNaseH-like_sf"/>
</dbReference>
<evidence type="ECO:0000259" key="2">
    <source>
        <dbReference type="Pfam" id="PF13976"/>
    </source>
</evidence>
<feature type="domain" description="GAG-pre-integrase" evidence="2">
    <location>
        <begin position="125"/>
        <end position="177"/>
    </location>
</feature>
<evidence type="ECO:0000256" key="1">
    <source>
        <dbReference type="ARBA" id="ARBA00022670"/>
    </source>
</evidence>
<sequence length="369" mass="40623">MNNLQMANGNWVVDSGASAHVTLDDGILQQPFSSPPCSVIVGNGHSVPVSRSGHTHLHTPTGHTFHLCNVLHVPSLVHNLLSVRKFTRDNSCSIEFDPLGFSVKDLQTKAVISCCNSGGDLYTFPAAAFVSSVASSDVWHRRLGHPGRNITALLRQTSSIPIRFSDRLCHACQIGKSVRLPFSSSSSVTRAPFDLIHCDVWTSPVLSMSGYQYYLVIIDDFSHFYWTFPLRLKSDVFTELESFFSYVRTQSGSLSMPYRQTMAGSLSTPLPKLSLLDMVCCFAAPVRIPPLKMARLNVLSTLLMTLCTPFCFKHSYLLASGLKHLLHPHTFLIAGHAKLLSPQLLTSPSTVYIPAMLTFEFLALSAIPI</sequence>
<dbReference type="GO" id="GO:0006508">
    <property type="term" value="P:proteolysis"/>
    <property type="evidence" value="ECO:0007669"/>
    <property type="project" value="UniProtKB-KW"/>
</dbReference>
<dbReference type="SUPFAM" id="SSF53098">
    <property type="entry name" value="Ribonuclease H-like"/>
    <property type="match status" value="1"/>
</dbReference>